<dbReference type="PROSITE" id="PS00092">
    <property type="entry name" value="N6_MTASE"/>
    <property type="match status" value="1"/>
</dbReference>
<sequence length="261" mass="27136">MSLDQPNTVVKHQTVTRDAFLAGRITLSQPRHGFRAGLDSVLLGAAVHEGRRNLLDLGCGVGTAAFVAMAHAPELSATLVDQNPEAKALAETNAADNGFAARATILLADVAGKGEVRKAAGLAENAFDVVIANPPFFVDGAGTLAGDAGRAGARHMDAAMLDLWVRTAAGSAAGGAEIIFVYPAESLSPLLGAFTQRFGAVTVLPLTPRPDAPASRVLIRGIKGSRAPLTLLASRALHDAEGRAFRPEFDAIFRGAARLDW</sequence>
<gene>
    <name evidence="4" type="ORF">WH87_00765</name>
    <name evidence="5" type="ORF">WH87_01290</name>
</gene>
<dbReference type="EMBL" id="LANJ01000002">
    <property type="protein sequence ID" value="KKC41303.1"/>
    <property type="molecule type" value="Genomic_DNA"/>
</dbReference>
<dbReference type="AlphaFoldDB" id="A0A0F5QKS3"/>
<dbReference type="InterPro" id="IPR007848">
    <property type="entry name" value="Small_mtfrase_dom"/>
</dbReference>
<keyword evidence="1" id="KW-0808">Transferase</keyword>
<dbReference type="Gene3D" id="3.40.50.150">
    <property type="entry name" value="Vaccinia Virus protein VP39"/>
    <property type="match status" value="1"/>
</dbReference>
<dbReference type="EMBL" id="LANJ01000002">
    <property type="protein sequence ID" value="KKC41221.1"/>
    <property type="molecule type" value="Genomic_DNA"/>
</dbReference>
<dbReference type="STRING" id="1293439.WH87_00765"/>
<dbReference type="PATRIC" id="fig|1293439.3.peg.2249"/>
<dbReference type="InterPro" id="IPR029063">
    <property type="entry name" value="SAM-dependent_MTases_sf"/>
</dbReference>
<accession>A0A0F5QKS3</accession>
<evidence type="ECO:0000256" key="2">
    <source>
        <dbReference type="ARBA" id="ARBA00022691"/>
    </source>
</evidence>
<proteinExistence type="predicted"/>
<dbReference type="Pfam" id="PF05175">
    <property type="entry name" value="MTS"/>
    <property type="match status" value="1"/>
</dbReference>
<evidence type="ECO:0000313" key="6">
    <source>
        <dbReference type="Proteomes" id="UP000033411"/>
    </source>
</evidence>
<name>A0A0F5QKS3_9HYPH</name>
<dbReference type="GO" id="GO:0003676">
    <property type="term" value="F:nucleic acid binding"/>
    <property type="evidence" value="ECO:0007669"/>
    <property type="project" value="InterPro"/>
</dbReference>
<dbReference type="Proteomes" id="UP000033411">
    <property type="component" value="Unassembled WGS sequence"/>
</dbReference>
<evidence type="ECO:0000259" key="3">
    <source>
        <dbReference type="Pfam" id="PF05175"/>
    </source>
</evidence>
<protein>
    <recommendedName>
        <fullName evidence="3">Methyltransferase small domain-containing protein</fullName>
    </recommendedName>
</protein>
<dbReference type="SUPFAM" id="SSF53335">
    <property type="entry name" value="S-adenosyl-L-methionine-dependent methyltransferases"/>
    <property type="match status" value="1"/>
</dbReference>
<organism evidence="5 6">
    <name type="scientific">Devosia epidermidihirudinis</name>
    <dbReference type="NCBI Taxonomy" id="1293439"/>
    <lineage>
        <taxon>Bacteria</taxon>
        <taxon>Pseudomonadati</taxon>
        <taxon>Pseudomonadota</taxon>
        <taxon>Alphaproteobacteria</taxon>
        <taxon>Hyphomicrobiales</taxon>
        <taxon>Devosiaceae</taxon>
        <taxon>Devosia</taxon>
    </lineage>
</organism>
<dbReference type="GO" id="GO:0008757">
    <property type="term" value="F:S-adenosylmethionine-dependent methyltransferase activity"/>
    <property type="evidence" value="ECO:0007669"/>
    <property type="project" value="UniProtKB-ARBA"/>
</dbReference>
<dbReference type="GO" id="GO:0032259">
    <property type="term" value="P:methylation"/>
    <property type="evidence" value="ECO:0007669"/>
    <property type="project" value="UniProtKB-KW"/>
</dbReference>
<dbReference type="PANTHER" id="PTHR47739:SF1">
    <property type="entry name" value="TRNA1(VAL) (ADENINE(37)-N6)-METHYLTRANSFERASE"/>
    <property type="match status" value="1"/>
</dbReference>
<comment type="caution">
    <text evidence="5">The sequence shown here is derived from an EMBL/GenBank/DDBJ whole genome shotgun (WGS) entry which is preliminary data.</text>
</comment>
<evidence type="ECO:0000256" key="1">
    <source>
        <dbReference type="ARBA" id="ARBA00022603"/>
    </source>
</evidence>
<evidence type="ECO:0000313" key="4">
    <source>
        <dbReference type="EMBL" id="KKC41221.1"/>
    </source>
</evidence>
<reference evidence="5 6" key="1">
    <citation type="submission" date="2015-03" db="EMBL/GenBank/DDBJ databases">
        <authorList>
            <person name="Lepp D."/>
            <person name="Hassan Y.I."/>
            <person name="Li X.-Z."/>
            <person name="Zhou T."/>
        </authorList>
    </citation>
    <scope>NUCLEOTIDE SEQUENCE [LARGE SCALE GENOMIC DNA]</scope>
    <source>
        <strain evidence="5 6">E84</strain>
    </source>
</reference>
<dbReference type="InterPro" id="IPR002052">
    <property type="entry name" value="DNA_methylase_N6_adenine_CS"/>
</dbReference>
<dbReference type="CDD" id="cd02440">
    <property type="entry name" value="AdoMet_MTases"/>
    <property type="match status" value="1"/>
</dbReference>
<keyword evidence="2" id="KW-0949">S-adenosyl-L-methionine</keyword>
<dbReference type="OrthoDB" id="5489421at2"/>
<dbReference type="PANTHER" id="PTHR47739">
    <property type="entry name" value="TRNA1(VAL) (ADENINE(37)-N6)-METHYLTRANSFERASE"/>
    <property type="match status" value="1"/>
</dbReference>
<keyword evidence="1" id="KW-0489">Methyltransferase</keyword>
<evidence type="ECO:0000313" key="5">
    <source>
        <dbReference type="EMBL" id="KKC41303.1"/>
    </source>
</evidence>
<dbReference type="InterPro" id="IPR050210">
    <property type="entry name" value="tRNA_Adenine-N(6)_MTase"/>
</dbReference>
<keyword evidence="6" id="KW-1185">Reference proteome</keyword>
<dbReference type="GO" id="GO:0008170">
    <property type="term" value="F:N-methyltransferase activity"/>
    <property type="evidence" value="ECO:0007669"/>
    <property type="project" value="UniProtKB-ARBA"/>
</dbReference>
<feature type="domain" description="Methyltransferase small" evidence="3">
    <location>
        <begin position="48"/>
        <end position="140"/>
    </location>
</feature>